<organism evidence="1 2">
    <name type="scientific">candidate division WWE3 bacterium CSP1-7</name>
    <dbReference type="NCBI Taxonomy" id="1576480"/>
    <lineage>
        <taxon>Bacteria</taxon>
        <taxon>Katanobacteria</taxon>
    </lineage>
</organism>
<protein>
    <recommendedName>
        <fullName evidence="3">DUF721 domain-containing protein</fullName>
    </recommendedName>
</protein>
<dbReference type="InterPro" id="IPR007922">
    <property type="entry name" value="DciA-like"/>
</dbReference>
<sequence length="106" mass="12171">MAFEQLGQSLDHLTRRSPIRSAVTALKVEQETKKHLPPWARMISFREGRLLIGTPSPAHSQEIFLQSRELKIKINEGLGGKVVEEIRYRIRDWESERRINLVAGPA</sequence>
<name>A0A0T5ZYI5_UNCKA</name>
<evidence type="ECO:0000313" key="2">
    <source>
        <dbReference type="Proteomes" id="UP000051297"/>
    </source>
</evidence>
<dbReference type="Proteomes" id="UP000051297">
    <property type="component" value="Unassembled WGS sequence"/>
</dbReference>
<evidence type="ECO:0008006" key="3">
    <source>
        <dbReference type="Google" id="ProtNLM"/>
    </source>
</evidence>
<comment type="caution">
    <text evidence="1">The sequence shown here is derived from an EMBL/GenBank/DDBJ whole genome shotgun (WGS) entry which is preliminary data.</text>
</comment>
<dbReference type="Pfam" id="PF05258">
    <property type="entry name" value="DciA"/>
    <property type="match status" value="1"/>
</dbReference>
<evidence type="ECO:0000313" key="1">
    <source>
        <dbReference type="EMBL" id="KRT67857.1"/>
    </source>
</evidence>
<dbReference type="EMBL" id="LDXK01000001">
    <property type="protein sequence ID" value="KRT67857.1"/>
    <property type="molecule type" value="Genomic_DNA"/>
</dbReference>
<dbReference type="STRING" id="1576480.XU08_C0001G0269"/>
<gene>
    <name evidence="1" type="ORF">XU08_C0001G0269</name>
</gene>
<dbReference type="AlphaFoldDB" id="A0A0T5ZYI5"/>
<proteinExistence type="predicted"/>
<reference evidence="1 2" key="1">
    <citation type="submission" date="2015-05" db="EMBL/GenBank/DDBJ databases">
        <title>Critical biogeochemical functions in the subsurface are associated with bacteria from new phyla and little studied lineages.</title>
        <authorList>
            <person name="Hug L.A."/>
            <person name="Thomas B.C."/>
            <person name="Sharon I."/>
            <person name="Brown C.T."/>
            <person name="Sharma R."/>
            <person name="Hettich R.L."/>
            <person name="Wilkins M.J."/>
            <person name="Williams K.H."/>
            <person name="Singh A."/>
            <person name="Banfield J.F."/>
        </authorList>
    </citation>
    <scope>NUCLEOTIDE SEQUENCE [LARGE SCALE GENOMIC DNA]</scope>
    <source>
        <strain evidence="1">CSP1-7</strain>
    </source>
</reference>
<accession>A0A0T5ZYI5</accession>